<protein>
    <recommendedName>
        <fullName evidence="5">Outer membrane protein beta-barrel domain-containing protein</fullName>
    </recommendedName>
</protein>
<feature type="chain" id="PRO_5037324347" description="Outer membrane protein beta-barrel domain-containing protein" evidence="2">
    <location>
        <begin position="22"/>
        <end position="207"/>
    </location>
</feature>
<feature type="signal peptide" evidence="2">
    <location>
        <begin position="1"/>
        <end position="21"/>
    </location>
</feature>
<name>A0A939G8W8_9BACT</name>
<dbReference type="RefSeq" id="WP_207336461.1">
    <property type="nucleotide sequence ID" value="NZ_JAFMYU010000012.1"/>
</dbReference>
<evidence type="ECO:0000313" key="3">
    <source>
        <dbReference type="EMBL" id="MBO0932505.1"/>
    </source>
</evidence>
<dbReference type="EMBL" id="JAFMYU010000012">
    <property type="protein sequence ID" value="MBO0932505.1"/>
    <property type="molecule type" value="Genomic_DNA"/>
</dbReference>
<accession>A0A939G8W8</accession>
<organism evidence="3 4">
    <name type="scientific">Fibrella aquatilis</name>
    <dbReference type="NCBI Taxonomy" id="2817059"/>
    <lineage>
        <taxon>Bacteria</taxon>
        <taxon>Pseudomonadati</taxon>
        <taxon>Bacteroidota</taxon>
        <taxon>Cytophagia</taxon>
        <taxon>Cytophagales</taxon>
        <taxon>Spirosomataceae</taxon>
        <taxon>Fibrella</taxon>
    </lineage>
</organism>
<feature type="compositionally biased region" description="Polar residues" evidence="1">
    <location>
        <begin position="34"/>
        <end position="44"/>
    </location>
</feature>
<proteinExistence type="predicted"/>
<evidence type="ECO:0000256" key="1">
    <source>
        <dbReference type="SAM" id="MobiDB-lite"/>
    </source>
</evidence>
<comment type="caution">
    <text evidence="3">The sequence shown here is derived from an EMBL/GenBank/DDBJ whole genome shotgun (WGS) entry which is preliminary data.</text>
</comment>
<sequence>MRSIYRLLLLISLLSSSVAYGQISEDPEERRDQGQSPLKSQTPEGQPLPFKDRLRFGLGIPSLQIGNPFSIGISPIVGYQVSEHFVVGISVGYIYTRQKLPYYIPATINQLSGRAFGMYEFIPGILPNLYLHGELDQRSYTQKIDGQANSFTGSGTATLVGLTYAQPIGRLFSANISALYNLSYSNYSNTSQSLYGNSPLVIRIQFF</sequence>
<keyword evidence="4" id="KW-1185">Reference proteome</keyword>
<reference evidence="3 4" key="1">
    <citation type="submission" date="2021-03" db="EMBL/GenBank/DDBJ databases">
        <title>Fibrella sp. HMF5036 genome sequencing and assembly.</title>
        <authorList>
            <person name="Kang H."/>
            <person name="Kim H."/>
            <person name="Bae S."/>
            <person name="Joh K."/>
        </authorList>
    </citation>
    <scope>NUCLEOTIDE SEQUENCE [LARGE SCALE GENOMIC DNA]</scope>
    <source>
        <strain evidence="3 4">HMF5036</strain>
    </source>
</reference>
<keyword evidence="2" id="KW-0732">Signal</keyword>
<evidence type="ECO:0000256" key="2">
    <source>
        <dbReference type="SAM" id="SignalP"/>
    </source>
</evidence>
<evidence type="ECO:0000313" key="4">
    <source>
        <dbReference type="Proteomes" id="UP000664795"/>
    </source>
</evidence>
<gene>
    <name evidence="3" type="ORF">J2I48_15945</name>
</gene>
<evidence type="ECO:0008006" key="5">
    <source>
        <dbReference type="Google" id="ProtNLM"/>
    </source>
</evidence>
<feature type="region of interest" description="Disordered" evidence="1">
    <location>
        <begin position="24"/>
        <end position="49"/>
    </location>
</feature>
<dbReference type="AlphaFoldDB" id="A0A939G8W8"/>
<dbReference type="Proteomes" id="UP000664795">
    <property type="component" value="Unassembled WGS sequence"/>
</dbReference>